<organism evidence="2 3">
    <name type="scientific">Streptomyces apricus</name>
    <dbReference type="NCBI Taxonomy" id="1828112"/>
    <lineage>
        <taxon>Bacteria</taxon>
        <taxon>Bacillati</taxon>
        <taxon>Actinomycetota</taxon>
        <taxon>Actinomycetes</taxon>
        <taxon>Kitasatosporales</taxon>
        <taxon>Streptomycetaceae</taxon>
        <taxon>Streptomyces</taxon>
    </lineage>
</organism>
<dbReference type="GO" id="GO:1990189">
    <property type="term" value="F:protein N-terminal-serine acetyltransferase activity"/>
    <property type="evidence" value="ECO:0007669"/>
    <property type="project" value="TreeGrafter"/>
</dbReference>
<keyword evidence="3" id="KW-1185">Reference proteome</keyword>
<dbReference type="Pfam" id="PF13302">
    <property type="entry name" value="Acetyltransf_3"/>
    <property type="match status" value="1"/>
</dbReference>
<proteinExistence type="predicted"/>
<dbReference type="PANTHER" id="PTHR43441">
    <property type="entry name" value="RIBOSOMAL-PROTEIN-SERINE ACETYLTRANSFERASE"/>
    <property type="match status" value="1"/>
</dbReference>
<dbReference type="Gene3D" id="3.40.630.30">
    <property type="match status" value="1"/>
</dbReference>
<dbReference type="AlphaFoldDB" id="A0A5B0BEW7"/>
<protein>
    <submittedName>
        <fullName evidence="2">GNAT family N-acetyltransferase</fullName>
    </submittedName>
</protein>
<dbReference type="InterPro" id="IPR051908">
    <property type="entry name" value="Ribosomal_N-acetyltransferase"/>
</dbReference>
<dbReference type="InterPro" id="IPR000182">
    <property type="entry name" value="GNAT_dom"/>
</dbReference>
<dbReference type="GO" id="GO:0008999">
    <property type="term" value="F:protein-N-terminal-alanine acetyltransferase activity"/>
    <property type="evidence" value="ECO:0007669"/>
    <property type="project" value="TreeGrafter"/>
</dbReference>
<evidence type="ECO:0000259" key="1">
    <source>
        <dbReference type="PROSITE" id="PS51186"/>
    </source>
</evidence>
<dbReference type="RefSeq" id="WP_149510510.1">
    <property type="nucleotide sequence ID" value="NZ_VDFC01000023.1"/>
</dbReference>
<gene>
    <name evidence="2" type="ORF">FGF04_07800</name>
</gene>
<dbReference type="EMBL" id="VDFC01000023">
    <property type="protein sequence ID" value="KAA0940768.1"/>
    <property type="molecule type" value="Genomic_DNA"/>
</dbReference>
<dbReference type="PANTHER" id="PTHR43441:SF2">
    <property type="entry name" value="FAMILY ACETYLTRANSFERASE, PUTATIVE (AFU_ORTHOLOGUE AFUA_7G00850)-RELATED"/>
    <property type="match status" value="1"/>
</dbReference>
<dbReference type="OrthoDB" id="9814648at2"/>
<dbReference type="PROSITE" id="PS51186">
    <property type="entry name" value="GNAT"/>
    <property type="match status" value="1"/>
</dbReference>
<feature type="domain" description="N-acetyltransferase" evidence="1">
    <location>
        <begin position="10"/>
        <end position="173"/>
    </location>
</feature>
<evidence type="ECO:0000313" key="3">
    <source>
        <dbReference type="Proteomes" id="UP000324965"/>
    </source>
</evidence>
<dbReference type="GO" id="GO:0005737">
    <property type="term" value="C:cytoplasm"/>
    <property type="evidence" value="ECO:0007669"/>
    <property type="project" value="TreeGrafter"/>
</dbReference>
<dbReference type="SUPFAM" id="SSF55729">
    <property type="entry name" value="Acyl-CoA N-acyltransferases (Nat)"/>
    <property type="match status" value="1"/>
</dbReference>
<reference evidence="2 3" key="1">
    <citation type="submission" date="2019-05" db="EMBL/GenBank/DDBJ databases">
        <authorList>
            <person name="Hariharan J."/>
            <person name="Choudoir M.J."/>
            <person name="Diebold P."/>
            <person name="Panke-Buisse K."/>
            <person name="Buckley D.H."/>
        </authorList>
    </citation>
    <scope>NUCLEOTIDE SEQUENCE [LARGE SCALE GENOMIC DNA]</scope>
    <source>
        <strain evidence="2 3">SUN51</strain>
    </source>
</reference>
<accession>A0A5B0BEW7</accession>
<dbReference type="InterPro" id="IPR016181">
    <property type="entry name" value="Acyl_CoA_acyltransferase"/>
</dbReference>
<dbReference type="Proteomes" id="UP000324965">
    <property type="component" value="Unassembled WGS sequence"/>
</dbReference>
<sequence>MTSFWTGKRVRLRGIEPDDWTAFMRFAVDEERLGDLLQPPRSAEGFRTWAKEQAVAQSDGECFVLAVEAVDTGDTVGSIGSHHADPRAGWFEYGVTIGADHRGKGYAAEAVVMLLRFMFAERRYHRCQARIFAHNEGSLIFHRRLGFVEEGRLRDHVFFAGRYHDLVMTSMLADEFAQLHSMNEHLDVASNASRT</sequence>
<name>A0A5B0BEW7_9ACTN</name>
<evidence type="ECO:0000313" key="2">
    <source>
        <dbReference type="EMBL" id="KAA0940768.1"/>
    </source>
</evidence>
<comment type="caution">
    <text evidence="2">The sequence shown here is derived from an EMBL/GenBank/DDBJ whole genome shotgun (WGS) entry which is preliminary data.</text>
</comment>
<keyword evidence="2" id="KW-0808">Transferase</keyword>